<dbReference type="EMBL" id="LR881470">
    <property type="protein sequence ID" value="CAD5332684.1"/>
    <property type="molecule type" value="Genomic_DNA"/>
</dbReference>
<dbReference type="InterPro" id="IPR001841">
    <property type="entry name" value="Znf_RING"/>
</dbReference>
<reference evidence="10 11" key="1">
    <citation type="submission" date="2020-09" db="EMBL/GenBank/DDBJ databases">
        <authorList>
            <person name="Ashkenazy H."/>
        </authorList>
    </citation>
    <scope>NUCLEOTIDE SEQUENCE [LARGE SCALE GENOMIC DNA]</scope>
    <source>
        <strain evidence="11">cv. Cdm-0</strain>
    </source>
</reference>
<dbReference type="PROSITE" id="PS50089">
    <property type="entry name" value="ZF_RING_2"/>
    <property type="match status" value="1"/>
</dbReference>
<accession>A0A7G2FAC7</accession>
<name>A0A7G2FAC7_ARATH</name>
<gene>
    <name evidence="10" type="ORF">AT9943_LOCUS20079</name>
</gene>
<feature type="signal peptide" evidence="6">
    <location>
        <begin position="1"/>
        <end position="20"/>
    </location>
</feature>
<dbReference type="SUPFAM" id="SSF57850">
    <property type="entry name" value="RING/U-box"/>
    <property type="match status" value="1"/>
</dbReference>
<evidence type="ECO:0000256" key="2">
    <source>
        <dbReference type="ARBA" id="ARBA00022771"/>
    </source>
</evidence>
<dbReference type="CDD" id="cd16464">
    <property type="entry name" value="RING-H2_Pirh2-like"/>
    <property type="match status" value="1"/>
</dbReference>
<dbReference type="InterPro" id="IPR008913">
    <property type="entry name" value="Znf_CHY"/>
</dbReference>
<evidence type="ECO:0000259" key="9">
    <source>
        <dbReference type="PROSITE" id="PS51270"/>
    </source>
</evidence>
<feature type="domain" description="CTCHY-type" evidence="9">
    <location>
        <begin position="215"/>
        <end position="279"/>
    </location>
</feature>
<sequence length="389" mass="44741">MNAHFVCSLLISAMVSIKSGAKWQWEVGHIRLKLDRFPKIEGLKSSCFGDCSSWRKLIGAVSKMDCLGVVQCRWKQQFIEFFADVYFNHFAQQPQTSDQEKGEMSRHSHPHSINEESESSTLERVAAESLTNKVLDRGLMEYGCPHYRRRCCIRAPCCNEIFGCHHCHYEAKNNINVDQKQRHDIPRHQVEQVICLLCGTEQEVGQICIHCGVCMGKYFCKVCKLYDDDTSKKQYHCDGCGICRIGGRENFFHCYKCGCCYSILLKNGHPCVEGAMHHDCPICFEFLFESRNDVTVLPCGHTIHQKCLEEMRDHYQYACPLCSKSVCDMSKVWEKFDMEIAATPMPEPYQNRMVQILCNDCGKKAEVQYHVVAQKCPNCKSYNTRQTRG</sequence>
<feature type="region of interest" description="Disordered" evidence="5">
    <location>
        <begin position="97"/>
        <end position="119"/>
    </location>
</feature>
<keyword evidence="2 4" id="KW-0863">Zinc-finger</keyword>
<dbReference type="Gene3D" id="2.20.28.10">
    <property type="match status" value="1"/>
</dbReference>
<dbReference type="PANTHER" id="PTHR21319:SF53">
    <property type="entry name" value="RING FINGER AND CHY ZINC FINGER DOMAIN-CONTAINING PROTEIN 1"/>
    <property type="match status" value="1"/>
</dbReference>
<evidence type="ECO:0000256" key="5">
    <source>
        <dbReference type="SAM" id="MobiDB-lite"/>
    </source>
</evidence>
<dbReference type="Proteomes" id="UP000516314">
    <property type="component" value="Chromosome 5"/>
</dbReference>
<dbReference type="AlphaFoldDB" id="A0A7G2FAC7"/>
<evidence type="ECO:0000313" key="10">
    <source>
        <dbReference type="EMBL" id="CAD5332684.1"/>
    </source>
</evidence>
<dbReference type="InterPro" id="IPR013083">
    <property type="entry name" value="Znf_RING/FYVE/PHD"/>
</dbReference>
<protein>
    <submittedName>
        <fullName evidence="10">(thale cress) hypothetical protein</fullName>
    </submittedName>
</protein>
<dbReference type="Pfam" id="PF14599">
    <property type="entry name" value="zinc_ribbon_6"/>
    <property type="match status" value="1"/>
</dbReference>
<feature type="domain" description="RING-type" evidence="7">
    <location>
        <begin position="280"/>
        <end position="323"/>
    </location>
</feature>
<dbReference type="InterPro" id="IPR017921">
    <property type="entry name" value="Znf_CTCHY"/>
</dbReference>
<dbReference type="PROSITE" id="PS51270">
    <property type="entry name" value="ZF_CTCHY"/>
    <property type="match status" value="1"/>
</dbReference>
<evidence type="ECO:0000256" key="6">
    <source>
        <dbReference type="SAM" id="SignalP"/>
    </source>
</evidence>
<feature type="chain" id="PRO_5028881904" evidence="6">
    <location>
        <begin position="21"/>
        <end position="389"/>
    </location>
</feature>
<keyword evidence="6" id="KW-0732">Signal</keyword>
<evidence type="ECO:0000256" key="3">
    <source>
        <dbReference type="ARBA" id="ARBA00022833"/>
    </source>
</evidence>
<evidence type="ECO:0000313" key="11">
    <source>
        <dbReference type="Proteomes" id="UP000516314"/>
    </source>
</evidence>
<keyword evidence="1" id="KW-0479">Metal-binding</keyword>
<evidence type="ECO:0000256" key="4">
    <source>
        <dbReference type="PROSITE-ProRule" id="PRU00601"/>
    </source>
</evidence>
<dbReference type="SMART" id="SM00184">
    <property type="entry name" value="RING"/>
    <property type="match status" value="1"/>
</dbReference>
<evidence type="ECO:0000259" key="7">
    <source>
        <dbReference type="PROSITE" id="PS50089"/>
    </source>
</evidence>
<dbReference type="InterPro" id="IPR037275">
    <property type="entry name" value="Znf_CTCHY_sf"/>
</dbReference>
<dbReference type="PROSITE" id="PS51266">
    <property type="entry name" value="ZF_CHY"/>
    <property type="match status" value="1"/>
</dbReference>
<dbReference type="Pfam" id="PF13639">
    <property type="entry name" value="zf-RING_2"/>
    <property type="match status" value="1"/>
</dbReference>
<dbReference type="PANTHER" id="PTHR21319">
    <property type="entry name" value="RING FINGER AND CHY ZINC FINGER DOMAIN-CONTAINING PROTEIN 1"/>
    <property type="match status" value="1"/>
</dbReference>
<dbReference type="Gene3D" id="3.30.40.10">
    <property type="entry name" value="Zinc/RING finger domain, C3HC4 (zinc finger)"/>
    <property type="match status" value="1"/>
</dbReference>
<dbReference type="SUPFAM" id="SSF161219">
    <property type="entry name" value="CHY zinc finger-like"/>
    <property type="match status" value="1"/>
</dbReference>
<organism evidence="10 11">
    <name type="scientific">Arabidopsis thaliana</name>
    <name type="common">Mouse-ear cress</name>
    <dbReference type="NCBI Taxonomy" id="3702"/>
    <lineage>
        <taxon>Eukaryota</taxon>
        <taxon>Viridiplantae</taxon>
        <taxon>Streptophyta</taxon>
        <taxon>Embryophyta</taxon>
        <taxon>Tracheophyta</taxon>
        <taxon>Spermatophyta</taxon>
        <taxon>Magnoliopsida</taxon>
        <taxon>eudicotyledons</taxon>
        <taxon>Gunneridae</taxon>
        <taxon>Pentapetalae</taxon>
        <taxon>rosids</taxon>
        <taxon>malvids</taxon>
        <taxon>Brassicales</taxon>
        <taxon>Brassicaceae</taxon>
        <taxon>Camelineae</taxon>
        <taxon>Arabidopsis</taxon>
    </lineage>
</organism>
<evidence type="ECO:0000259" key="8">
    <source>
        <dbReference type="PROSITE" id="PS51266"/>
    </source>
</evidence>
<dbReference type="InterPro" id="IPR039512">
    <property type="entry name" value="RCHY1_zinc-ribbon"/>
</dbReference>
<dbReference type="Pfam" id="PF05495">
    <property type="entry name" value="zf-CHY"/>
    <property type="match status" value="1"/>
</dbReference>
<dbReference type="SUPFAM" id="SSF161245">
    <property type="entry name" value="Zinc hairpin stack"/>
    <property type="match status" value="1"/>
</dbReference>
<proteinExistence type="predicted"/>
<dbReference type="GO" id="GO:0008270">
    <property type="term" value="F:zinc ion binding"/>
    <property type="evidence" value="ECO:0007669"/>
    <property type="project" value="UniProtKB-KW"/>
</dbReference>
<feature type="domain" description="CHY-type" evidence="8">
    <location>
        <begin position="137"/>
        <end position="213"/>
    </location>
</feature>
<dbReference type="InterPro" id="IPR037274">
    <property type="entry name" value="Znf_CHY_sf"/>
</dbReference>
<keyword evidence="3" id="KW-0862">Zinc</keyword>
<evidence type="ECO:0000256" key="1">
    <source>
        <dbReference type="ARBA" id="ARBA00022723"/>
    </source>
</evidence>